<feature type="transmembrane region" description="Helical" evidence="1">
    <location>
        <begin position="64"/>
        <end position="83"/>
    </location>
</feature>
<dbReference type="RefSeq" id="WP_377385690.1">
    <property type="nucleotide sequence ID" value="NZ_JBHSAN010000006.1"/>
</dbReference>
<evidence type="ECO:0000313" key="3">
    <source>
        <dbReference type="Proteomes" id="UP001597478"/>
    </source>
</evidence>
<sequence>MQIPAIGWALTVAFLALTLPCVSRLVRLDYARLGAGVRHIDLAGLLMTLAMVAMVSPVGGPIPIAGWQALFLLTAGWFLAAALRDRMSAGVCRRCDLHHGLAAVGMLYMLTAMPHGGGHTVWPTMTMDTGAPPAVPVLAGLAAAYFAFDGIQAAVRAVRSVRQRGLGAMPAGFASRTVCRTVMGVGMGYLFAAMLV</sequence>
<dbReference type="Pfam" id="PF17197">
    <property type="entry name" value="DUF5134"/>
    <property type="match status" value="1"/>
</dbReference>
<dbReference type="InterPro" id="IPR033458">
    <property type="entry name" value="DUF5134"/>
</dbReference>
<evidence type="ECO:0000313" key="2">
    <source>
        <dbReference type="EMBL" id="MFD2799382.1"/>
    </source>
</evidence>
<keyword evidence="1" id="KW-0812">Transmembrane</keyword>
<feature type="transmembrane region" description="Helical" evidence="1">
    <location>
        <begin position="6"/>
        <end position="27"/>
    </location>
</feature>
<accession>A0ABW5W6E9</accession>
<organism evidence="2 3">
    <name type="scientific">Prauserella oleivorans</name>
    <dbReference type="NCBI Taxonomy" id="1478153"/>
    <lineage>
        <taxon>Bacteria</taxon>
        <taxon>Bacillati</taxon>
        <taxon>Actinomycetota</taxon>
        <taxon>Actinomycetes</taxon>
        <taxon>Pseudonocardiales</taxon>
        <taxon>Pseudonocardiaceae</taxon>
        <taxon>Prauserella</taxon>
    </lineage>
</organism>
<evidence type="ECO:0000256" key="1">
    <source>
        <dbReference type="SAM" id="Phobius"/>
    </source>
</evidence>
<feature type="transmembrane region" description="Helical" evidence="1">
    <location>
        <begin position="95"/>
        <end position="114"/>
    </location>
</feature>
<keyword evidence="1" id="KW-0472">Membrane</keyword>
<keyword evidence="1" id="KW-1133">Transmembrane helix</keyword>
<comment type="caution">
    <text evidence="2">The sequence shown here is derived from an EMBL/GenBank/DDBJ whole genome shotgun (WGS) entry which is preliminary data.</text>
</comment>
<feature type="transmembrane region" description="Helical" evidence="1">
    <location>
        <begin position="39"/>
        <end position="58"/>
    </location>
</feature>
<feature type="transmembrane region" description="Helical" evidence="1">
    <location>
        <begin position="134"/>
        <end position="158"/>
    </location>
</feature>
<feature type="transmembrane region" description="Helical" evidence="1">
    <location>
        <begin position="178"/>
        <end position="195"/>
    </location>
</feature>
<gene>
    <name evidence="2" type="ORF">ACFS2C_08260</name>
</gene>
<keyword evidence="3" id="KW-1185">Reference proteome</keyword>
<name>A0ABW5W6E9_9PSEU</name>
<reference evidence="3" key="1">
    <citation type="journal article" date="2019" name="Int. J. Syst. Evol. Microbiol.">
        <title>The Global Catalogue of Microorganisms (GCM) 10K type strain sequencing project: providing services to taxonomists for standard genome sequencing and annotation.</title>
        <authorList>
            <consortium name="The Broad Institute Genomics Platform"/>
            <consortium name="The Broad Institute Genome Sequencing Center for Infectious Disease"/>
            <person name="Wu L."/>
            <person name="Ma J."/>
        </authorList>
    </citation>
    <scope>NUCLEOTIDE SEQUENCE [LARGE SCALE GENOMIC DNA]</scope>
    <source>
        <strain evidence="3">IBRC-M 10906</strain>
    </source>
</reference>
<dbReference type="Proteomes" id="UP001597478">
    <property type="component" value="Unassembled WGS sequence"/>
</dbReference>
<dbReference type="EMBL" id="JBHUOF010000007">
    <property type="protein sequence ID" value="MFD2799382.1"/>
    <property type="molecule type" value="Genomic_DNA"/>
</dbReference>
<proteinExistence type="predicted"/>
<protein>
    <submittedName>
        <fullName evidence="2">DUF5134 domain-containing protein</fullName>
    </submittedName>
</protein>